<keyword evidence="4 6" id="KW-0804">Transcription</keyword>
<proteinExistence type="inferred from homology"/>
<dbReference type="Pfam" id="PF04934">
    <property type="entry name" value="Med6"/>
    <property type="match status" value="1"/>
</dbReference>
<dbReference type="GO" id="GO:0006357">
    <property type="term" value="P:regulation of transcription by RNA polymerase II"/>
    <property type="evidence" value="ECO:0007669"/>
    <property type="project" value="InterPro"/>
</dbReference>
<evidence type="ECO:0000256" key="1">
    <source>
        <dbReference type="ARBA" id="ARBA00004123"/>
    </source>
</evidence>
<feature type="region of interest" description="Disordered" evidence="7">
    <location>
        <begin position="278"/>
        <end position="307"/>
    </location>
</feature>
<dbReference type="EMBL" id="QOKY01000126">
    <property type="protein sequence ID" value="RMZ57703.1"/>
    <property type="molecule type" value="Genomic_DNA"/>
</dbReference>
<dbReference type="InterPro" id="IPR038566">
    <property type="entry name" value="Mediator_Med6_sf"/>
</dbReference>
<evidence type="ECO:0000313" key="9">
    <source>
        <dbReference type="Proteomes" id="UP000279271"/>
    </source>
</evidence>
<keyword evidence="6" id="KW-0010">Activator</keyword>
<evidence type="ECO:0000256" key="5">
    <source>
        <dbReference type="ARBA" id="ARBA00023242"/>
    </source>
</evidence>
<feature type="non-terminal residue" evidence="8">
    <location>
        <position position="1"/>
    </location>
</feature>
<keyword evidence="5 6" id="KW-0539">Nucleus</keyword>
<evidence type="ECO:0000256" key="2">
    <source>
        <dbReference type="ARBA" id="ARBA00007526"/>
    </source>
</evidence>
<feature type="compositionally biased region" description="Basic and acidic residues" evidence="7">
    <location>
        <begin position="74"/>
        <end position="86"/>
    </location>
</feature>
<reference evidence="9" key="1">
    <citation type="journal article" date="2018" name="Algal Res.">
        <title>Characterization of plant carbon substrate utilization by Auxenochlorella protothecoides.</title>
        <authorList>
            <person name="Vogler B.W."/>
            <person name="Starkenburg S.R."/>
            <person name="Sudasinghe N."/>
            <person name="Schambach J.Y."/>
            <person name="Rollin J.A."/>
            <person name="Pattathil S."/>
            <person name="Barry A.N."/>
        </authorList>
    </citation>
    <scope>NUCLEOTIDE SEQUENCE [LARGE SCALE GENOMIC DNA]</scope>
    <source>
        <strain evidence="9">UTEX 25</strain>
    </source>
</reference>
<comment type="subunit">
    <text evidence="6">Component of the Mediator complex.</text>
</comment>
<keyword evidence="3 6" id="KW-0805">Transcription regulation</keyword>
<dbReference type="GO" id="GO:0016592">
    <property type="term" value="C:mediator complex"/>
    <property type="evidence" value="ECO:0007669"/>
    <property type="project" value="InterPro"/>
</dbReference>
<dbReference type="Proteomes" id="UP000279271">
    <property type="component" value="Unassembled WGS sequence"/>
</dbReference>
<comment type="subcellular location">
    <subcellularLocation>
        <location evidence="1 6">Nucleus</location>
    </subcellularLocation>
</comment>
<gene>
    <name evidence="6" type="primary">MED6</name>
    <name evidence="8" type="ORF">APUTEX25_001903</name>
</gene>
<evidence type="ECO:0000256" key="7">
    <source>
        <dbReference type="SAM" id="MobiDB-lite"/>
    </source>
</evidence>
<evidence type="ECO:0000256" key="4">
    <source>
        <dbReference type="ARBA" id="ARBA00023163"/>
    </source>
</evidence>
<dbReference type="Gene3D" id="3.10.450.580">
    <property type="entry name" value="Mediator complex, subunit Med6"/>
    <property type="match status" value="1"/>
</dbReference>
<feature type="region of interest" description="Disordered" evidence="7">
    <location>
        <begin position="74"/>
        <end position="94"/>
    </location>
</feature>
<evidence type="ECO:0000313" key="8">
    <source>
        <dbReference type="EMBL" id="RMZ57703.1"/>
    </source>
</evidence>
<protein>
    <recommendedName>
        <fullName evidence="6">Mediator of RNA polymerase II transcription subunit 6</fullName>
    </recommendedName>
    <alternativeName>
        <fullName evidence="6">Mediator complex subunit 6</fullName>
    </alternativeName>
</protein>
<feature type="region of interest" description="Disordered" evidence="7">
    <location>
        <begin position="330"/>
        <end position="374"/>
    </location>
</feature>
<organism evidence="8 9">
    <name type="scientific">Auxenochlorella protothecoides</name>
    <name type="common">Green microalga</name>
    <name type="synonym">Chlorella protothecoides</name>
    <dbReference type="NCBI Taxonomy" id="3075"/>
    <lineage>
        <taxon>Eukaryota</taxon>
        <taxon>Viridiplantae</taxon>
        <taxon>Chlorophyta</taxon>
        <taxon>core chlorophytes</taxon>
        <taxon>Trebouxiophyceae</taxon>
        <taxon>Chlorellales</taxon>
        <taxon>Chlorellaceae</taxon>
        <taxon>Auxenochlorella</taxon>
    </lineage>
</organism>
<evidence type="ECO:0000256" key="6">
    <source>
        <dbReference type="RuleBase" id="RU364143"/>
    </source>
</evidence>
<comment type="similarity">
    <text evidence="2 6">Belongs to the Mediator complex subunit 6 family.</text>
</comment>
<comment type="function">
    <text evidence="6">Component of the Mediator complex, a coactivator involved in the regulated transcription of nearly all RNA polymerase II-dependent genes. Mediator functions as a bridge to convey information from gene-specific regulatory proteins to the basal RNA polymerase II transcription machinery. Mediator is recruited to promoters by direct interactions with regulatory proteins and serves as a scaffold for the assembly of a functional preinitiation complex with RNA polymerase II and the general transcription factors.</text>
</comment>
<dbReference type="InterPro" id="IPR007018">
    <property type="entry name" value="Mediator_Med6"/>
</dbReference>
<comment type="caution">
    <text evidence="8">The sequence shown here is derived from an EMBL/GenBank/DDBJ whole genome shotgun (WGS) entry which is preliminary data.</text>
</comment>
<dbReference type="PANTHER" id="PTHR13104">
    <property type="entry name" value="MED-6-RELATED"/>
    <property type="match status" value="1"/>
</dbReference>
<sequence length="374" mass="40863">TMRGMPPLLEPPEGPFTTADIVAAEATVRSTHYEWPVTQATIPTERVYDAVRGERRLVVSRVLQVRLWSGKPEGVEKDSASQREGRTSLSRRRSKKTGCQHTFTIKQLRQDSKKSIVFYPDIGQSGHSDATFQCQRLSRWRDDLWLQAYGISPLNILDYFSLSPFYDKNCSNEGAKQQGLELTQLAILAPGIEYVLRDAQPPHLFVICRQHRAAPSAPAAPQAVYYVLDGTVYQAPALHAALTNRMARCRFSMQAAFTAMQEDLHPCIAALELSRAGASDPVEPRHDATSPTDLAQDTPAPRAIDPERASKLEASLRTVLARYPLPVLAAPAPEQANPPAEPAAEAPVADLVRGAPAATAPASSHAASHQPPVE</sequence>
<name>A0A3M7L4P8_AUXPR</name>
<dbReference type="AlphaFoldDB" id="A0A3M7L4P8"/>
<dbReference type="GO" id="GO:0003712">
    <property type="term" value="F:transcription coregulator activity"/>
    <property type="evidence" value="ECO:0007669"/>
    <property type="project" value="InterPro"/>
</dbReference>
<accession>A0A3M7L4P8</accession>
<evidence type="ECO:0000256" key="3">
    <source>
        <dbReference type="ARBA" id="ARBA00023015"/>
    </source>
</evidence>